<dbReference type="InterPro" id="IPR049201">
    <property type="entry name" value="DUF6867"/>
</dbReference>
<sequence length="132" mass="15064">MKADGTKGSGMGILYETYFGVFLILLCALGGGAAWMTGRACANTWRPLWVLCWFLFLLTLAIRFLTFALFEGTLLSVQFLVVDYLVLLGFGLAGWRFTRTKQMTTQYVWLYEKTGPFTWRLREGQTDRYAEG</sequence>
<feature type="domain" description="DUF6867" evidence="2">
    <location>
        <begin position="20"/>
        <end position="121"/>
    </location>
</feature>
<proteinExistence type="predicted"/>
<gene>
    <name evidence="3" type="ORF">JM93_01479</name>
</gene>
<name>A0A562T9W9_9HYPH</name>
<dbReference type="Pfam" id="PF21741">
    <property type="entry name" value="DUF6867"/>
    <property type="match status" value="1"/>
</dbReference>
<feature type="transmembrane region" description="Helical" evidence="1">
    <location>
        <begin position="76"/>
        <end position="95"/>
    </location>
</feature>
<dbReference type="Proteomes" id="UP000320593">
    <property type="component" value="Unassembled WGS sequence"/>
</dbReference>
<dbReference type="AlphaFoldDB" id="A0A562T9W9"/>
<reference evidence="3 4" key="1">
    <citation type="submission" date="2019-07" db="EMBL/GenBank/DDBJ databases">
        <title>Genomic Encyclopedia of Archaeal and Bacterial Type Strains, Phase II (KMG-II): from individual species to whole genera.</title>
        <authorList>
            <person name="Goeker M."/>
        </authorList>
    </citation>
    <scope>NUCLEOTIDE SEQUENCE [LARGE SCALE GENOMIC DNA]</scope>
    <source>
        <strain evidence="3 4">ATCC BAA-252</strain>
    </source>
</reference>
<feature type="transmembrane region" description="Helical" evidence="1">
    <location>
        <begin position="17"/>
        <end position="36"/>
    </location>
</feature>
<evidence type="ECO:0000259" key="2">
    <source>
        <dbReference type="Pfam" id="PF21741"/>
    </source>
</evidence>
<feature type="transmembrane region" description="Helical" evidence="1">
    <location>
        <begin position="48"/>
        <end position="70"/>
    </location>
</feature>
<evidence type="ECO:0000256" key="1">
    <source>
        <dbReference type="SAM" id="Phobius"/>
    </source>
</evidence>
<keyword evidence="4" id="KW-1185">Reference proteome</keyword>
<organism evidence="3 4">
    <name type="scientific">Roseibium hamelinense</name>
    <dbReference type="NCBI Taxonomy" id="150831"/>
    <lineage>
        <taxon>Bacteria</taxon>
        <taxon>Pseudomonadati</taxon>
        <taxon>Pseudomonadota</taxon>
        <taxon>Alphaproteobacteria</taxon>
        <taxon>Hyphomicrobiales</taxon>
        <taxon>Stappiaceae</taxon>
        <taxon>Roseibium</taxon>
    </lineage>
</organism>
<keyword evidence="1" id="KW-0472">Membrane</keyword>
<comment type="caution">
    <text evidence="3">The sequence shown here is derived from an EMBL/GenBank/DDBJ whole genome shotgun (WGS) entry which is preliminary data.</text>
</comment>
<evidence type="ECO:0000313" key="4">
    <source>
        <dbReference type="Proteomes" id="UP000320593"/>
    </source>
</evidence>
<keyword evidence="1" id="KW-0812">Transmembrane</keyword>
<dbReference type="EMBL" id="VLLF01000002">
    <property type="protein sequence ID" value="TWI90497.1"/>
    <property type="molecule type" value="Genomic_DNA"/>
</dbReference>
<keyword evidence="1" id="KW-1133">Transmembrane helix</keyword>
<accession>A0A562T9W9</accession>
<protein>
    <recommendedName>
        <fullName evidence="2">DUF6867 domain-containing protein</fullName>
    </recommendedName>
</protein>
<evidence type="ECO:0000313" key="3">
    <source>
        <dbReference type="EMBL" id="TWI90497.1"/>
    </source>
</evidence>